<evidence type="ECO:0000313" key="1">
    <source>
        <dbReference type="EMBL" id="MBZ4038069.1"/>
    </source>
</evidence>
<proteinExistence type="predicted"/>
<dbReference type="RefSeq" id="WP_223674283.1">
    <property type="nucleotide sequence ID" value="NZ_JAINZW010000001.1"/>
</dbReference>
<comment type="caution">
    <text evidence="1">The sequence shown here is derived from an EMBL/GenBank/DDBJ whole genome shotgun (WGS) entry which is preliminary data.</text>
</comment>
<dbReference type="EMBL" id="JAINZW010000001">
    <property type="protein sequence ID" value="MBZ4038069.1"/>
    <property type="molecule type" value="Genomic_DNA"/>
</dbReference>
<accession>A0ABS7T2H6</accession>
<protein>
    <recommendedName>
        <fullName evidence="3">Guanylate cyclase domain-containing protein</fullName>
    </recommendedName>
</protein>
<reference evidence="1 2" key="1">
    <citation type="submission" date="2021-09" db="EMBL/GenBank/DDBJ databases">
        <title>Lysobacter sp. 13A isolated from the river sediment.</title>
        <authorList>
            <person name="Liu H."/>
            <person name="Li S."/>
            <person name="Mao S."/>
        </authorList>
    </citation>
    <scope>NUCLEOTIDE SEQUENCE [LARGE SCALE GENOMIC DNA]</scope>
    <source>
        <strain evidence="1 2">13A</strain>
    </source>
</reference>
<evidence type="ECO:0008006" key="3">
    <source>
        <dbReference type="Google" id="ProtNLM"/>
    </source>
</evidence>
<name>A0ABS7T2H6_9GAMM</name>
<organism evidence="1 2">
    <name type="scientific">Novilysobacter selenitireducens</name>
    <dbReference type="NCBI Taxonomy" id="2872639"/>
    <lineage>
        <taxon>Bacteria</taxon>
        <taxon>Pseudomonadati</taxon>
        <taxon>Pseudomonadota</taxon>
        <taxon>Gammaproteobacteria</taxon>
        <taxon>Lysobacterales</taxon>
        <taxon>Lysobacteraceae</taxon>
        <taxon>Novilysobacter</taxon>
    </lineage>
</organism>
<dbReference type="Proteomes" id="UP001430954">
    <property type="component" value="Unassembled WGS sequence"/>
</dbReference>
<keyword evidence="2" id="KW-1185">Reference proteome</keyword>
<sequence length="295" mass="33181">MEYEKRIVVFMDILGFRDHIKHSVTDSAHIKRIARAIETIHEHTRIDEEWAHHQVTQFSDCVVVSYLTKQSSAVFDILLTVSLLQKELASQGFLVRGGITAGDLIHDGHMAFGPALVEAHRMESELASVPRILVDPKLTHIAGRHPAPHHDYATEAKYVRDFVKTDGDGLDYLDYLSWDAVADGAGVGAEGYIPYLGVIARILSQSMVATSDPRTLRKMLWLHREYTQAIQHFYDPPRPAEVLERHALFYEGLESLPTLTEQADDARKCVVAWEAEQKSFEAAMKLDKANALAQP</sequence>
<gene>
    <name evidence="1" type="ORF">K6753_00780</name>
</gene>
<evidence type="ECO:0000313" key="2">
    <source>
        <dbReference type="Proteomes" id="UP001430954"/>
    </source>
</evidence>